<sequence>VKTILYAVLLCALLSPNASIQAADRSAIEKEAKELESELIAPCCWRSPLNKHHSGTAENMKAEIRQMLNEGQAREEIMGYYIGKYGEQILSAPTKEGFSLLAYILPGFMMLFGAGVIFLSLQKWRGIQAQRAMGDNKKNRPAQVNQTEVPHQAQIEADLQEMD</sequence>
<evidence type="ECO:0000256" key="5">
    <source>
        <dbReference type="ARBA" id="ARBA00023004"/>
    </source>
</evidence>
<dbReference type="PANTHER" id="PTHR47870">
    <property type="entry name" value="CYTOCHROME C-TYPE BIOGENESIS PROTEIN CCMH"/>
    <property type="match status" value="1"/>
</dbReference>
<reference evidence="9" key="1">
    <citation type="submission" date="2018-05" db="EMBL/GenBank/DDBJ databases">
        <authorList>
            <person name="Lanie J.A."/>
            <person name="Ng W.-L."/>
            <person name="Kazmierczak K.M."/>
            <person name="Andrzejewski T.M."/>
            <person name="Davidsen T.M."/>
            <person name="Wayne K.J."/>
            <person name="Tettelin H."/>
            <person name="Glass J.I."/>
            <person name="Rusch D."/>
            <person name="Podicherti R."/>
            <person name="Tsui H.-C.T."/>
            <person name="Winkler M.E."/>
        </authorList>
    </citation>
    <scope>NUCLEOTIDE SEQUENCE</scope>
</reference>
<evidence type="ECO:0000256" key="7">
    <source>
        <dbReference type="SAM" id="Phobius"/>
    </source>
</evidence>
<protein>
    <recommendedName>
        <fullName evidence="8">CcmH/CycL/Ccl2/NrfF N-terminal domain-containing protein</fullName>
    </recommendedName>
</protein>
<keyword evidence="7" id="KW-0472">Membrane</keyword>
<dbReference type="InterPro" id="IPR038297">
    <property type="entry name" value="CcmH/CycL/NrfF/Ccl2_sf"/>
</dbReference>
<dbReference type="GO" id="GO:0046872">
    <property type="term" value="F:metal ion binding"/>
    <property type="evidence" value="ECO:0007669"/>
    <property type="project" value="UniProtKB-KW"/>
</dbReference>
<evidence type="ECO:0000313" key="9">
    <source>
        <dbReference type="EMBL" id="SVB71228.1"/>
    </source>
</evidence>
<keyword evidence="7" id="KW-0812">Transmembrane</keyword>
<feature type="transmembrane region" description="Helical" evidence="7">
    <location>
        <begin position="100"/>
        <end position="121"/>
    </location>
</feature>
<dbReference type="InterPro" id="IPR005616">
    <property type="entry name" value="CcmH/CycL/Ccl2/NrfF_N"/>
</dbReference>
<accession>A0A382G7M3</accession>
<dbReference type="PANTHER" id="PTHR47870:SF4">
    <property type="entry name" value="CYTOCHROME C-TYPE BIOGENESIS PROTEIN CYCH"/>
    <property type="match status" value="1"/>
</dbReference>
<dbReference type="GO" id="GO:0005886">
    <property type="term" value="C:plasma membrane"/>
    <property type="evidence" value="ECO:0007669"/>
    <property type="project" value="TreeGrafter"/>
</dbReference>
<dbReference type="CDD" id="cd16378">
    <property type="entry name" value="CcmH_N"/>
    <property type="match status" value="1"/>
</dbReference>
<keyword evidence="7" id="KW-1133">Transmembrane helix</keyword>
<dbReference type="Pfam" id="PF03918">
    <property type="entry name" value="CcmH"/>
    <property type="match status" value="1"/>
</dbReference>
<evidence type="ECO:0000256" key="3">
    <source>
        <dbReference type="ARBA" id="ARBA00022723"/>
    </source>
</evidence>
<dbReference type="Gene3D" id="1.10.8.640">
    <property type="entry name" value="Cytochrome C biogenesis protein"/>
    <property type="match status" value="1"/>
</dbReference>
<name>A0A382G7M3_9ZZZZ</name>
<evidence type="ECO:0000259" key="8">
    <source>
        <dbReference type="Pfam" id="PF03918"/>
    </source>
</evidence>
<keyword evidence="4" id="KW-0732">Signal</keyword>
<keyword evidence="3" id="KW-0479">Metal-binding</keyword>
<dbReference type="AlphaFoldDB" id="A0A382G7M3"/>
<proteinExistence type="inferred from homology"/>
<organism evidence="9">
    <name type="scientific">marine metagenome</name>
    <dbReference type="NCBI Taxonomy" id="408172"/>
    <lineage>
        <taxon>unclassified sequences</taxon>
        <taxon>metagenomes</taxon>
        <taxon>ecological metagenomes</taxon>
    </lineage>
</organism>
<evidence type="ECO:0000256" key="2">
    <source>
        <dbReference type="ARBA" id="ARBA00022617"/>
    </source>
</evidence>
<keyword evidence="2" id="KW-0349">Heme</keyword>
<keyword evidence="5" id="KW-0408">Iron</keyword>
<evidence type="ECO:0000256" key="4">
    <source>
        <dbReference type="ARBA" id="ARBA00022729"/>
    </source>
</evidence>
<evidence type="ECO:0000256" key="6">
    <source>
        <dbReference type="SAM" id="MobiDB-lite"/>
    </source>
</evidence>
<gene>
    <name evidence="9" type="ORF">METZ01_LOCUS224082</name>
</gene>
<evidence type="ECO:0000256" key="1">
    <source>
        <dbReference type="ARBA" id="ARBA00010342"/>
    </source>
</evidence>
<dbReference type="InterPro" id="IPR051263">
    <property type="entry name" value="C-type_cytochrome_biogenesis"/>
</dbReference>
<dbReference type="EMBL" id="UINC01054015">
    <property type="protein sequence ID" value="SVB71228.1"/>
    <property type="molecule type" value="Genomic_DNA"/>
</dbReference>
<feature type="region of interest" description="Disordered" evidence="6">
    <location>
        <begin position="132"/>
        <end position="152"/>
    </location>
</feature>
<feature type="non-terminal residue" evidence="9">
    <location>
        <position position="1"/>
    </location>
</feature>
<feature type="domain" description="CcmH/CycL/Ccl2/NrfF N-terminal" evidence="8">
    <location>
        <begin position="10"/>
        <end position="140"/>
    </location>
</feature>
<comment type="similarity">
    <text evidence="1">Belongs to the CcmH/CycL/Ccl2/NrfF family.</text>
</comment>